<keyword evidence="2" id="KW-1185">Reference proteome</keyword>
<dbReference type="EMBL" id="JAAMPC010000017">
    <property type="protein sequence ID" value="KAG2246679.1"/>
    <property type="molecule type" value="Genomic_DNA"/>
</dbReference>
<feature type="non-terminal residue" evidence="1">
    <location>
        <position position="124"/>
    </location>
</feature>
<protein>
    <submittedName>
        <fullName evidence="1">Uncharacterized protein</fullName>
    </submittedName>
</protein>
<evidence type="ECO:0000313" key="1">
    <source>
        <dbReference type="EMBL" id="KAG2246679.1"/>
    </source>
</evidence>
<gene>
    <name evidence="1" type="ORF">Bca52824_086307</name>
</gene>
<evidence type="ECO:0000313" key="2">
    <source>
        <dbReference type="Proteomes" id="UP000886595"/>
    </source>
</evidence>
<accession>A0A8X7P5Y6</accession>
<proteinExistence type="predicted"/>
<organism evidence="1 2">
    <name type="scientific">Brassica carinata</name>
    <name type="common">Ethiopian mustard</name>
    <name type="synonym">Abyssinian cabbage</name>
    <dbReference type="NCBI Taxonomy" id="52824"/>
    <lineage>
        <taxon>Eukaryota</taxon>
        <taxon>Viridiplantae</taxon>
        <taxon>Streptophyta</taxon>
        <taxon>Embryophyta</taxon>
        <taxon>Tracheophyta</taxon>
        <taxon>Spermatophyta</taxon>
        <taxon>Magnoliopsida</taxon>
        <taxon>eudicotyledons</taxon>
        <taxon>Gunneridae</taxon>
        <taxon>Pentapetalae</taxon>
        <taxon>rosids</taxon>
        <taxon>malvids</taxon>
        <taxon>Brassicales</taxon>
        <taxon>Brassicaceae</taxon>
        <taxon>Brassiceae</taxon>
        <taxon>Brassica</taxon>
    </lineage>
</organism>
<reference evidence="1 2" key="1">
    <citation type="submission" date="2020-02" db="EMBL/GenBank/DDBJ databases">
        <authorList>
            <person name="Ma Q."/>
            <person name="Huang Y."/>
            <person name="Song X."/>
            <person name="Pei D."/>
        </authorList>
    </citation>
    <scope>NUCLEOTIDE SEQUENCE [LARGE SCALE GENOMIC DNA]</scope>
    <source>
        <strain evidence="1">Sxm20200214</strain>
        <tissue evidence="1">Leaf</tissue>
    </source>
</reference>
<dbReference type="PANTHER" id="PTHR31805">
    <property type="entry name" value="RECEPTOR-LIKE KINASE, PUTATIVE (DUF1421)-RELATED"/>
    <property type="match status" value="1"/>
</dbReference>
<name>A0A8X7P5Y6_BRACI</name>
<dbReference type="PANTHER" id="PTHR31805:SF14">
    <property type="entry name" value="RECEPTOR-LIKE KINASE, PUTATIVE (DUF1421)-RELATED"/>
    <property type="match status" value="1"/>
</dbReference>
<dbReference type="AlphaFoldDB" id="A0A8X7P5Y6"/>
<dbReference type="Proteomes" id="UP000886595">
    <property type="component" value="Unassembled WGS sequence"/>
</dbReference>
<comment type="caution">
    <text evidence="1">The sequence shown here is derived from an EMBL/GenBank/DDBJ whole genome shotgun (WGS) entry which is preliminary data.</text>
</comment>
<dbReference type="OrthoDB" id="515416at2759"/>
<sequence>MIHGNTDGKMRQLENIMLEVQSGVQLLKDKQEILEAQLQLSKLQVSKVDQHSDKHSTHVQPTAQPPQHCLNHQLPLQLHHLLLSRAFHHNNLSSSTVSRHLHHNCLSFPASFCPNRTLISPRPV</sequence>